<dbReference type="Proteomes" id="UP001597139">
    <property type="component" value="Unassembled WGS sequence"/>
</dbReference>
<name>A0ABD6BPC5_9EURY</name>
<organism evidence="2 3">
    <name type="scientific">Halolamina litorea</name>
    <dbReference type="NCBI Taxonomy" id="1515593"/>
    <lineage>
        <taxon>Archaea</taxon>
        <taxon>Methanobacteriati</taxon>
        <taxon>Methanobacteriota</taxon>
        <taxon>Stenosarchaea group</taxon>
        <taxon>Halobacteria</taxon>
        <taxon>Halobacteriales</taxon>
        <taxon>Haloferacaceae</taxon>
    </lineage>
</organism>
<protein>
    <submittedName>
        <fullName evidence="2">WD40/YVTN/BNR-like repeat-containing protein</fullName>
    </submittedName>
</protein>
<dbReference type="RefSeq" id="WP_379821217.1">
    <property type="nucleotide sequence ID" value="NZ_JBHUCZ010000001.1"/>
</dbReference>
<accession>A0ABD6BPC5</accession>
<evidence type="ECO:0000256" key="1">
    <source>
        <dbReference type="SAM" id="MobiDB-lite"/>
    </source>
</evidence>
<dbReference type="EMBL" id="JBHUCZ010000001">
    <property type="protein sequence ID" value="MFD1566486.1"/>
    <property type="molecule type" value="Genomic_DNA"/>
</dbReference>
<keyword evidence="3" id="KW-1185">Reference proteome</keyword>
<dbReference type="AlphaFoldDB" id="A0ABD6BPC5"/>
<evidence type="ECO:0000313" key="3">
    <source>
        <dbReference type="Proteomes" id="UP001597139"/>
    </source>
</evidence>
<feature type="compositionally biased region" description="Basic and acidic residues" evidence="1">
    <location>
        <begin position="310"/>
        <end position="338"/>
    </location>
</feature>
<evidence type="ECO:0000313" key="2">
    <source>
        <dbReference type="EMBL" id="MFD1566486.1"/>
    </source>
</evidence>
<reference evidence="2 3" key="1">
    <citation type="journal article" date="2019" name="Int. J. Syst. Evol. Microbiol.">
        <title>The Global Catalogue of Microorganisms (GCM) 10K type strain sequencing project: providing services to taxonomists for standard genome sequencing and annotation.</title>
        <authorList>
            <consortium name="The Broad Institute Genomics Platform"/>
            <consortium name="The Broad Institute Genome Sequencing Center for Infectious Disease"/>
            <person name="Wu L."/>
            <person name="Ma J."/>
        </authorList>
    </citation>
    <scope>NUCLEOTIDE SEQUENCE [LARGE SCALE GENOMIC DNA]</scope>
    <source>
        <strain evidence="2 3">CGMCC 1.12859</strain>
    </source>
</reference>
<sequence>MWDTGAGTREPAWEPAETEFEIDLFDVVHTVEGPYAVGASGTLVADTGSGWDVVFDDGPATREAQLQAADVTADGRRVWMVGTSGVVACYDVEQARKFDYSSPDGMTSTWEGVAVAGRKGREKVLAANGSGEVLPFLVDGFEIDWGQPRKPAGKGANVAALAASPDGVGYAIDTAGNAFKTTQREGWAEIGILDSQLKLHDIHAGANGRVYVAAGDGNVYRYDDSYESWTPIGVTDGIALRAIDVAVYENGTGEMVVVGDDGSLYERVGDERWVKQPTPVDATLHGLSVGDLDVAVGTGGTVLERPQSTRYDRSSADGDTYDGRGETYDEPTDRRRTADDDDAADGSDSEDGDAVGDGDDASDLTTGEVLVVLADELDIEELSSAAGYNTTEIQQRLIELADEVGVDPTRVRSALATDGGNDS</sequence>
<feature type="region of interest" description="Disordered" evidence="1">
    <location>
        <begin position="298"/>
        <end position="363"/>
    </location>
</feature>
<gene>
    <name evidence="2" type="ORF">ACFSAU_03190</name>
</gene>
<proteinExistence type="predicted"/>
<feature type="compositionally biased region" description="Acidic residues" evidence="1">
    <location>
        <begin position="339"/>
        <end position="362"/>
    </location>
</feature>
<comment type="caution">
    <text evidence="2">The sequence shown here is derived from an EMBL/GenBank/DDBJ whole genome shotgun (WGS) entry which is preliminary data.</text>
</comment>
<dbReference type="SUPFAM" id="SSF101898">
    <property type="entry name" value="NHL repeat"/>
    <property type="match status" value="1"/>
</dbReference>